<evidence type="ECO:0008006" key="6">
    <source>
        <dbReference type="Google" id="ProtNLM"/>
    </source>
</evidence>
<accession>A0A8C5QQL8</accession>
<dbReference type="InterPro" id="IPR045860">
    <property type="entry name" value="Snake_toxin-like_sf"/>
</dbReference>
<feature type="chain" id="PRO_5034960415" description="Sodefrin-like factor" evidence="3">
    <location>
        <begin position="22"/>
        <end position="200"/>
    </location>
</feature>
<dbReference type="AlphaFoldDB" id="A0A8C5QQL8"/>
<reference evidence="4" key="2">
    <citation type="submission" date="2025-09" db="UniProtKB">
        <authorList>
            <consortium name="Ensembl"/>
        </authorList>
    </citation>
    <scope>IDENTIFICATION</scope>
</reference>
<keyword evidence="3" id="KW-0732">Signal</keyword>
<dbReference type="InterPro" id="IPR050918">
    <property type="entry name" value="CNF-like_PLA2_Inhibitor"/>
</dbReference>
<proteinExistence type="predicted"/>
<evidence type="ECO:0000256" key="3">
    <source>
        <dbReference type="SAM" id="SignalP"/>
    </source>
</evidence>
<dbReference type="Proteomes" id="UP000694569">
    <property type="component" value="Unplaced"/>
</dbReference>
<dbReference type="PANTHER" id="PTHR20914:SF25">
    <property type="entry name" value="PHOSPHOLIPASE A2 INHIBITOR AND LY6_PLAUR DOMAIN-CONTAINING PROTEIN"/>
    <property type="match status" value="1"/>
</dbReference>
<evidence type="ECO:0000256" key="2">
    <source>
        <dbReference type="ARBA" id="ARBA00022525"/>
    </source>
</evidence>
<evidence type="ECO:0000256" key="1">
    <source>
        <dbReference type="ARBA" id="ARBA00004613"/>
    </source>
</evidence>
<protein>
    <recommendedName>
        <fullName evidence="6">Sodefrin-like factor</fullName>
    </recommendedName>
</protein>
<evidence type="ECO:0000313" key="4">
    <source>
        <dbReference type="Ensembl" id="ENSLLEP00000041024.1"/>
    </source>
</evidence>
<keyword evidence="5" id="KW-1185">Reference proteome</keyword>
<dbReference type="Ensembl" id="ENSLLET00000042680.1">
    <property type="protein sequence ID" value="ENSLLEP00000041024.1"/>
    <property type="gene ID" value="ENSLLEG00000026105.1"/>
</dbReference>
<evidence type="ECO:0000313" key="5">
    <source>
        <dbReference type="Proteomes" id="UP000694569"/>
    </source>
</evidence>
<comment type="subcellular location">
    <subcellularLocation>
        <location evidence="1">Secreted</location>
    </subcellularLocation>
</comment>
<dbReference type="PANTHER" id="PTHR20914">
    <property type="entry name" value="LY6/PLAUR DOMAIN-CONTAINING PROTEIN 8"/>
    <property type="match status" value="1"/>
</dbReference>
<dbReference type="GeneTree" id="ENSGT00940000163304"/>
<keyword evidence="2" id="KW-0964">Secreted</keyword>
<dbReference type="OrthoDB" id="9907178at2759"/>
<reference evidence="4" key="1">
    <citation type="submission" date="2025-08" db="UniProtKB">
        <authorList>
            <consortium name="Ensembl"/>
        </authorList>
    </citation>
    <scope>IDENTIFICATION</scope>
</reference>
<feature type="signal peptide" evidence="3">
    <location>
        <begin position="1"/>
        <end position="21"/>
    </location>
</feature>
<dbReference type="SUPFAM" id="SSF57302">
    <property type="entry name" value="Snake toxin-like"/>
    <property type="match status" value="1"/>
</dbReference>
<name>A0A8C5QQL8_9ANUR</name>
<organism evidence="4 5">
    <name type="scientific">Leptobrachium leishanense</name>
    <name type="common">Leishan spiny toad</name>
    <dbReference type="NCBI Taxonomy" id="445787"/>
    <lineage>
        <taxon>Eukaryota</taxon>
        <taxon>Metazoa</taxon>
        <taxon>Chordata</taxon>
        <taxon>Craniata</taxon>
        <taxon>Vertebrata</taxon>
        <taxon>Euteleostomi</taxon>
        <taxon>Amphibia</taxon>
        <taxon>Batrachia</taxon>
        <taxon>Anura</taxon>
        <taxon>Pelobatoidea</taxon>
        <taxon>Megophryidae</taxon>
        <taxon>Leptobrachium</taxon>
    </lineage>
</organism>
<dbReference type="GO" id="GO:0005576">
    <property type="term" value="C:extracellular region"/>
    <property type="evidence" value="ECO:0007669"/>
    <property type="project" value="UniProtKB-SubCell"/>
</dbReference>
<sequence>MKSSLLGLLYVLLAMLTTVHSLVCEICLSTDVTWCTGSSVICPFGQVCGSQFSTTTIGEETHTTFVRSCVQPAECFLKGSVTFNKGSMKMCTSCCNTNNCFATLPDFPEDSTEANGVICRTCATLASTWCYTSDIMHCTGLETKCLRQSVEVEVFPVFWRFVVAPPRLSVIWDIRLQAPMDKLSPSRAFAPAEAARCAIL</sequence>